<comment type="similarity">
    <text evidence="8 9">Belongs to the TonB-dependent receptor family.</text>
</comment>
<dbReference type="RefSeq" id="WP_082679487.1">
    <property type="nucleotide sequence ID" value="NZ_LRFG02000002.1"/>
</dbReference>
<sequence length="710" mass="77685">MKKYFSRRNGTVPLRRNRQRLPGPARSLLSLAIALYAVEAVSASESETLEQVVVTGAVMHSPLTVITDPKKPRQPLPANDGADYLKTIPGFSVIRKGGTDGDPVLRGMAGSRLAVLVDGEVILGGCNNRMDPPTAYIFPESLDVIQVIKGPQTVRHGPGNSAGVVLFEREEERPGEEQWSVYSSLLTGSAGRHDGLLDARYSAPELSVHGSLSAASADDYEDGDGVTIHSRYERWQGQASLAWTPDDDTRYSISSARSDGEAAYADRGVDGSRFAREHHSASASWENLGQTVKALEVQGYLNYVDHVMDNYSLRQPAGPMANPVAMNPDRETRGAKAELTLASSSATELVVGLDSQFNAHTSRNTMNQQMLNYRQLRRNPDAEFLQTGLFTELSWQQSDARQWIGGLRLDDWQVTDQRPGVMLSMMATAPNPSAGRERDELLKSGFLRHETQLGEGNSTLFAGLGHSERFPDYWEMIARETTDSVSAFAINSEKTSQLDIGGLYNGDRLSGSLSAFYNRIDDYLLIQSGYEKPVMGGGTMMNMPATRTTSIVRNIDARSWGLELDVQYQLHDYWRTELTLASVRGANDTDDTTLAQLPPLEARLALNYSRGAWGAGLLVRGIASQDRVDPGKGNIAGQDISPTDGATVLSVNSSWQPSQTLQLTAGIDNLLDETYAEHISRAGALVAGFEQLQRVNEPGRTLWLKGIVRF</sequence>
<dbReference type="PROSITE" id="PS52016">
    <property type="entry name" value="TONB_DEPENDENT_REC_3"/>
    <property type="match status" value="1"/>
</dbReference>
<evidence type="ECO:0000259" key="10">
    <source>
        <dbReference type="Pfam" id="PF00593"/>
    </source>
</evidence>
<keyword evidence="2 8" id="KW-0813">Transport</keyword>
<dbReference type="InterPro" id="IPR036942">
    <property type="entry name" value="Beta-barrel_TonB_sf"/>
</dbReference>
<evidence type="ECO:0000313" key="13">
    <source>
        <dbReference type="Proteomes" id="UP000218427"/>
    </source>
</evidence>
<keyword evidence="7 8" id="KW-0998">Cell outer membrane</keyword>
<dbReference type="SUPFAM" id="SSF56935">
    <property type="entry name" value="Porins"/>
    <property type="match status" value="1"/>
</dbReference>
<comment type="subcellular location">
    <subcellularLocation>
        <location evidence="1 8">Cell outer membrane</location>
        <topology evidence="1 8">Multi-pass membrane protein</topology>
    </subcellularLocation>
</comment>
<dbReference type="Proteomes" id="UP000218427">
    <property type="component" value="Unassembled WGS sequence"/>
</dbReference>
<dbReference type="Gene3D" id="2.170.130.10">
    <property type="entry name" value="TonB-dependent receptor, plug domain"/>
    <property type="match status" value="1"/>
</dbReference>
<dbReference type="EMBL" id="LRFG02000002">
    <property type="protein sequence ID" value="PCO06006.1"/>
    <property type="molecule type" value="Genomic_DNA"/>
</dbReference>
<evidence type="ECO:0000256" key="3">
    <source>
        <dbReference type="ARBA" id="ARBA00022452"/>
    </source>
</evidence>
<evidence type="ECO:0000256" key="2">
    <source>
        <dbReference type="ARBA" id="ARBA00022448"/>
    </source>
</evidence>
<dbReference type="Gene3D" id="2.40.170.20">
    <property type="entry name" value="TonB-dependent receptor, beta-barrel domain"/>
    <property type="match status" value="1"/>
</dbReference>
<evidence type="ECO:0000256" key="7">
    <source>
        <dbReference type="ARBA" id="ARBA00023237"/>
    </source>
</evidence>
<dbReference type="InterPro" id="IPR012910">
    <property type="entry name" value="Plug_dom"/>
</dbReference>
<evidence type="ECO:0000256" key="8">
    <source>
        <dbReference type="PROSITE-ProRule" id="PRU01360"/>
    </source>
</evidence>
<dbReference type="PANTHER" id="PTHR30069:SF49">
    <property type="entry name" value="OUTER MEMBRANE PROTEIN C"/>
    <property type="match status" value="1"/>
</dbReference>
<evidence type="ECO:0000313" key="12">
    <source>
        <dbReference type="EMBL" id="PCO06006.1"/>
    </source>
</evidence>
<evidence type="ECO:0000256" key="4">
    <source>
        <dbReference type="ARBA" id="ARBA00022692"/>
    </source>
</evidence>
<dbReference type="NCBIfam" id="TIGR01778">
    <property type="entry name" value="TonB-copper"/>
    <property type="match status" value="1"/>
</dbReference>
<evidence type="ECO:0000256" key="5">
    <source>
        <dbReference type="ARBA" id="ARBA00023077"/>
    </source>
</evidence>
<protein>
    <submittedName>
        <fullName evidence="12">TonB-dependent copper receptor</fullName>
    </submittedName>
</protein>
<dbReference type="CDD" id="cd01347">
    <property type="entry name" value="ligand_gated_channel"/>
    <property type="match status" value="1"/>
</dbReference>
<dbReference type="Pfam" id="PF07715">
    <property type="entry name" value="Plug"/>
    <property type="match status" value="1"/>
</dbReference>
<keyword evidence="4 8" id="KW-0812">Transmembrane</keyword>
<keyword evidence="5 9" id="KW-0798">TonB box</keyword>
<comment type="caution">
    <text evidence="12">The sequence shown here is derived from an EMBL/GenBank/DDBJ whole genome shotgun (WGS) entry which is preliminary data.</text>
</comment>
<dbReference type="InterPro" id="IPR000531">
    <property type="entry name" value="Beta-barrel_TonB"/>
</dbReference>
<feature type="domain" description="TonB-dependent receptor-like beta-barrel" evidence="10">
    <location>
        <begin position="218"/>
        <end position="670"/>
    </location>
</feature>
<keyword evidence="12" id="KW-0675">Receptor</keyword>
<evidence type="ECO:0000256" key="9">
    <source>
        <dbReference type="RuleBase" id="RU003357"/>
    </source>
</evidence>
<dbReference type="InterPro" id="IPR010100">
    <property type="entry name" value="TonB-dep_Cu_rcpt"/>
</dbReference>
<gene>
    <name evidence="12" type="ORF">AWR36_008410</name>
</gene>
<keyword evidence="13" id="KW-1185">Reference proteome</keyword>
<dbReference type="Pfam" id="PF00593">
    <property type="entry name" value="TonB_dep_Rec_b-barrel"/>
    <property type="match status" value="1"/>
</dbReference>
<keyword evidence="6 8" id="KW-0472">Membrane</keyword>
<organism evidence="12 13">
    <name type="scientific">Microbulbifer flavimaris</name>
    <dbReference type="NCBI Taxonomy" id="1781068"/>
    <lineage>
        <taxon>Bacteria</taxon>
        <taxon>Pseudomonadati</taxon>
        <taxon>Pseudomonadota</taxon>
        <taxon>Gammaproteobacteria</taxon>
        <taxon>Cellvibrionales</taxon>
        <taxon>Microbulbiferaceae</taxon>
        <taxon>Microbulbifer</taxon>
    </lineage>
</organism>
<keyword evidence="3 8" id="KW-1134">Transmembrane beta strand</keyword>
<dbReference type="InterPro" id="IPR037066">
    <property type="entry name" value="Plug_dom_sf"/>
</dbReference>
<evidence type="ECO:0000259" key="11">
    <source>
        <dbReference type="Pfam" id="PF07715"/>
    </source>
</evidence>
<dbReference type="PANTHER" id="PTHR30069">
    <property type="entry name" value="TONB-DEPENDENT OUTER MEMBRANE RECEPTOR"/>
    <property type="match status" value="1"/>
</dbReference>
<evidence type="ECO:0000256" key="6">
    <source>
        <dbReference type="ARBA" id="ARBA00023136"/>
    </source>
</evidence>
<dbReference type="InterPro" id="IPR039426">
    <property type="entry name" value="TonB-dep_rcpt-like"/>
</dbReference>
<reference evidence="12" key="1">
    <citation type="submission" date="2017-08" db="EMBL/GenBank/DDBJ databases">
        <title>Microbulbifer marisrubri sp. nov., a halophilic alphaproteobacterium isolated from marine sediment of the Yellow Sea, China.</title>
        <authorList>
            <person name="Zhang G."/>
            <person name="Xiong Q."/>
        </authorList>
    </citation>
    <scope>NUCLEOTIDE SEQUENCE [LARGE SCALE GENOMIC DNA]</scope>
    <source>
        <strain evidence="12">WRN-8</strain>
    </source>
</reference>
<accession>A0ABX4I1N5</accession>
<name>A0ABX4I1N5_9GAMM</name>
<proteinExistence type="inferred from homology"/>
<evidence type="ECO:0000256" key="1">
    <source>
        <dbReference type="ARBA" id="ARBA00004571"/>
    </source>
</evidence>
<feature type="domain" description="TonB-dependent receptor plug" evidence="11">
    <location>
        <begin position="64"/>
        <end position="164"/>
    </location>
</feature>